<dbReference type="EMBL" id="LT599583">
    <property type="protein sequence ID" value="SBW82402.1"/>
    <property type="molecule type" value="Genomic_DNA"/>
</dbReference>
<accession>A0A1D3K294</accession>
<gene>
    <name evidence="1" type="ORF">PVE_R1G4520</name>
</gene>
<protein>
    <submittedName>
        <fullName evidence="1">Uncharacterized protein</fullName>
    </submittedName>
</protein>
<organism evidence="1 2">
    <name type="scientific">Pseudomonas veronii 1YdBTEX2</name>
    <dbReference type="NCBI Taxonomy" id="1295141"/>
    <lineage>
        <taxon>Bacteria</taxon>
        <taxon>Pseudomonadati</taxon>
        <taxon>Pseudomonadota</taxon>
        <taxon>Gammaproteobacteria</taxon>
        <taxon>Pseudomonadales</taxon>
        <taxon>Pseudomonadaceae</taxon>
        <taxon>Pseudomonas</taxon>
    </lineage>
</organism>
<sequence length="45" mass="5350">MDIENFNHCLSYILLAQNNKPTIELLLPASNYSDWHFIGFRFHII</sequence>
<dbReference type="Proteomes" id="UP000245431">
    <property type="component" value="Chromosome PVE_r1"/>
</dbReference>
<evidence type="ECO:0000313" key="2">
    <source>
        <dbReference type="Proteomes" id="UP000245431"/>
    </source>
</evidence>
<evidence type="ECO:0000313" key="1">
    <source>
        <dbReference type="EMBL" id="SBW82402.1"/>
    </source>
</evidence>
<name>A0A1D3K294_PSEVE</name>
<reference evidence="2" key="1">
    <citation type="submission" date="2016-07" db="EMBL/GenBank/DDBJ databases">
        <authorList>
            <person name="Florea S."/>
            <person name="Webb J.S."/>
            <person name="Jaromczyk J."/>
            <person name="Schardl C.L."/>
        </authorList>
    </citation>
    <scope>NUCLEOTIDE SEQUENCE [LARGE SCALE GENOMIC DNA]</scope>
    <source>
        <strain evidence="2">1YdBTEX2</strain>
    </source>
</reference>
<dbReference type="AlphaFoldDB" id="A0A1D3K294"/>
<proteinExistence type="predicted"/>